<reference evidence="2" key="1">
    <citation type="journal article" date="2017" name="Genome Biol.">
        <title>Comparative genomics reveals high biological diversity and specific adaptations in the industrially and medically important fungal genus Aspergillus.</title>
        <authorList>
            <person name="de Vries R.P."/>
            <person name="Riley R."/>
            <person name="Wiebenga A."/>
            <person name="Aguilar-Osorio G."/>
            <person name="Amillis S."/>
            <person name="Uchima C.A."/>
            <person name="Anderluh G."/>
            <person name="Asadollahi M."/>
            <person name="Askin M."/>
            <person name="Barry K."/>
            <person name="Battaglia E."/>
            <person name="Bayram O."/>
            <person name="Benocci T."/>
            <person name="Braus-Stromeyer S.A."/>
            <person name="Caldana C."/>
            <person name="Canovas D."/>
            <person name="Cerqueira G.C."/>
            <person name="Chen F."/>
            <person name="Chen W."/>
            <person name="Choi C."/>
            <person name="Clum A."/>
            <person name="Dos Santos R.A."/>
            <person name="Damasio A.R."/>
            <person name="Diallinas G."/>
            <person name="Emri T."/>
            <person name="Fekete E."/>
            <person name="Flipphi M."/>
            <person name="Freyberg S."/>
            <person name="Gallo A."/>
            <person name="Gournas C."/>
            <person name="Habgood R."/>
            <person name="Hainaut M."/>
            <person name="Harispe M.L."/>
            <person name="Henrissat B."/>
            <person name="Hilden K.S."/>
            <person name="Hope R."/>
            <person name="Hossain A."/>
            <person name="Karabika E."/>
            <person name="Karaffa L."/>
            <person name="Karanyi Z."/>
            <person name="Krasevec N."/>
            <person name="Kuo A."/>
            <person name="Kusch H."/>
            <person name="LaButti K."/>
            <person name="Lagendijk E.L."/>
            <person name="Lapidus A."/>
            <person name="Levasseur A."/>
            <person name="Lindquist E."/>
            <person name="Lipzen A."/>
            <person name="Logrieco A.F."/>
            <person name="MacCabe A."/>
            <person name="Maekelae M.R."/>
            <person name="Malavazi I."/>
            <person name="Melin P."/>
            <person name="Meyer V."/>
            <person name="Mielnichuk N."/>
            <person name="Miskei M."/>
            <person name="Molnar A.P."/>
            <person name="Mule G."/>
            <person name="Ngan C.Y."/>
            <person name="Orejas M."/>
            <person name="Orosz E."/>
            <person name="Ouedraogo J.P."/>
            <person name="Overkamp K.M."/>
            <person name="Park H.-S."/>
            <person name="Perrone G."/>
            <person name="Piumi F."/>
            <person name="Punt P.J."/>
            <person name="Ram A.F."/>
            <person name="Ramon A."/>
            <person name="Rauscher S."/>
            <person name="Record E."/>
            <person name="Riano-Pachon D.M."/>
            <person name="Robert V."/>
            <person name="Roehrig J."/>
            <person name="Ruller R."/>
            <person name="Salamov A."/>
            <person name="Salih N.S."/>
            <person name="Samson R.A."/>
            <person name="Sandor E."/>
            <person name="Sanguinetti M."/>
            <person name="Schuetze T."/>
            <person name="Sepcic K."/>
            <person name="Shelest E."/>
            <person name="Sherlock G."/>
            <person name="Sophianopoulou V."/>
            <person name="Squina F.M."/>
            <person name="Sun H."/>
            <person name="Susca A."/>
            <person name="Todd R.B."/>
            <person name="Tsang A."/>
            <person name="Unkles S.E."/>
            <person name="van de Wiele N."/>
            <person name="van Rossen-Uffink D."/>
            <person name="Oliveira J.V."/>
            <person name="Vesth T.C."/>
            <person name="Visser J."/>
            <person name="Yu J.-H."/>
            <person name="Zhou M."/>
            <person name="Andersen M.R."/>
            <person name="Archer D.B."/>
            <person name="Baker S.E."/>
            <person name="Benoit I."/>
            <person name="Brakhage A.A."/>
            <person name="Braus G.H."/>
            <person name="Fischer R."/>
            <person name="Frisvad J.C."/>
            <person name="Goldman G.H."/>
            <person name="Houbraken J."/>
            <person name="Oakley B."/>
            <person name="Pocsi I."/>
            <person name="Scazzocchio C."/>
            <person name="Seiboth B."/>
            <person name="vanKuyk P.A."/>
            <person name="Wortman J."/>
            <person name="Dyer P.S."/>
            <person name="Grigoriev I.V."/>
        </authorList>
    </citation>
    <scope>NUCLEOTIDE SEQUENCE [LARGE SCALE GENOMIC DNA]</scope>
    <source>
        <strain evidence="2">DTO 134E9</strain>
    </source>
</reference>
<protein>
    <recommendedName>
        <fullName evidence="3">F-box domain-containing protein</fullName>
    </recommendedName>
</protein>
<dbReference type="AlphaFoldDB" id="A0A1L9S1R1"/>
<dbReference type="STRING" id="1073089.A0A1L9S1R1"/>
<evidence type="ECO:0008006" key="3">
    <source>
        <dbReference type="Google" id="ProtNLM"/>
    </source>
</evidence>
<sequence length="179" mass="20784">MAQEHHIFSITEILEAILLHTDNVTLLTSAQRVCRHWHRLIQGSHALQCALFFKPTNKPYCLGQKRIQNPLIEENLWPQYFREELRTRPRGIIYKERQFPVIDAGKERAYLYVKASWKRMFTHQPPTSHVGIIETARGSKENHFSQLVLSPKGGFVRLEHLDNAVDSSTLMPGEEPLVF</sequence>
<evidence type="ECO:0000313" key="1">
    <source>
        <dbReference type="EMBL" id="OJJ41102.1"/>
    </source>
</evidence>
<dbReference type="InterPro" id="IPR036047">
    <property type="entry name" value="F-box-like_dom_sf"/>
</dbReference>
<dbReference type="Gene3D" id="1.20.1280.50">
    <property type="match status" value="1"/>
</dbReference>
<dbReference type="SUPFAM" id="SSF81383">
    <property type="entry name" value="F-box domain"/>
    <property type="match status" value="1"/>
</dbReference>
<gene>
    <name evidence="1" type="ORF">ASPWEDRAFT_167135</name>
</gene>
<accession>A0A1L9S1R1</accession>
<dbReference type="OrthoDB" id="3800738at2759"/>
<organism evidence="1 2">
    <name type="scientific">Aspergillus wentii DTO 134E9</name>
    <dbReference type="NCBI Taxonomy" id="1073089"/>
    <lineage>
        <taxon>Eukaryota</taxon>
        <taxon>Fungi</taxon>
        <taxon>Dikarya</taxon>
        <taxon>Ascomycota</taxon>
        <taxon>Pezizomycotina</taxon>
        <taxon>Eurotiomycetes</taxon>
        <taxon>Eurotiomycetidae</taxon>
        <taxon>Eurotiales</taxon>
        <taxon>Aspergillaceae</taxon>
        <taxon>Aspergillus</taxon>
        <taxon>Aspergillus subgen. Cremei</taxon>
    </lineage>
</organism>
<dbReference type="RefSeq" id="XP_040694778.1">
    <property type="nucleotide sequence ID" value="XM_040830109.1"/>
</dbReference>
<dbReference type="Proteomes" id="UP000184383">
    <property type="component" value="Unassembled WGS sequence"/>
</dbReference>
<evidence type="ECO:0000313" key="2">
    <source>
        <dbReference type="Proteomes" id="UP000184383"/>
    </source>
</evidence>
<dbReference type="VEuPathDB" id="FungiDB:ASPWEDRAFT_167135"/>
<dbReference type="GeneID" id="63745957"/>
<keyword evidence="2" id="KW-1185">Reference proteome</keyword>
<dbReference type="EMBL" id="KV878209">
    <property type="protein sequence ID" value="OJJ41102.1"/>
    <property type="molecule type" value="Genomic_DNA"/>
</dbReference>
<name>A0A1L9S1R1_ASPWE</name>
<proteinExistence type="predicted"/>